<reference evidence="1" key="1">
    <citation type="journal article" date="2019" name="Sci. Rep.">
        <title>Draft genome of Tanacetum cinerariifolium, the natural source of mosquito coil.</title>
        <authorList>
            <person name="Yamashiro T."/>
            <person name="Shiraishi A."/>
            <person name="Satake H."/>
            <person name="Nakayama K."/>
        </authorList>
    </citation>
    <scope>NUCLEOTIDE SEQUENCE</scope>
</reference>
<comment type="caution">
    <text evidence="1">The sequence shown here is derived from an EMBL/GenBank/DDBJ whole genome shotgun (WGS) entry which is preliminary data.</text>
</comment>
<organism evidence="1">
    <name type="scientific">Tanacetum cinerariifolium</name>
    <name type="common">Dalmatian daisy</name>
    <name type="synonym">Chrysanthemum cinerariifolium</name>
    <dbReference type="NCBI Taxonomy" id="118510"/>
    <lineage>
        <taxon>Eukaryota</taxon>
        <taxon>Viridiplantae</taxon>
        <taxon>Streptophyta</taxon>
        <taxon>Embryophyta</taxon>
        <taxon>Tracheophyta</taxon>
        <taxon>Spermatophyta</taxon>
        <taxon>Magnoliopsida</taxon>
        <taxon>eudicotyledons</taxon>
        <taxon>Gunneridae</taxon>
        <taxon>Pentapetalae</taxon>
        <taxon>asterids</taxon>
        <taxon>campanulids</taxon>
        <taxon>Asterales</taxon>
        <taxon>Asteraceae</taxon>
        <taxon>Asteroideae</taxon>
        <taxon>Anthemideae</taxon>
        <taxon>Anthemidinae</taxon>
        <taxon>Tanacetum</taxon>
    </lineage>
</organism>
<dbReference type="AlphaFoldDB" id="A0A699XF03"/>
<accession>A0A699XF03</accession>
<feature type="non-terminal residue" evidence="1">
    <location>
        <position position="84"/>
    </location>
</feature>
<feature type="non-terminal residue" evidence="1">
    <location>
        <position position="1"/>
    </location>
</feature>
<protein>
    <submittedName>
        <fullName evidence="1">Uncharacterized protein</fullName>
    </submittedName>
</protein>
<name>A0A699XF03_TANCI</name>
<dbReference type="EMBL" id="BKCJ011855948">
    <property type="protein sequence ID" value="GFD58682.1"/>
    <property type="molecule type" value="Genomic_DNA"/>
</dbReference>
<sequence length="84" mass="9291">VGEDNVVDNLWITWNELDNILRKTGLEQNLVDKSRGINIGGRRLPKDNVAHQGRSSDQVAADGCEVERGNGVDESLNWAVVHAR</sequence>
<gene>
    <name evidence="1" type="ORF">Tci_930651</name>
</gene>
<evidence type="ECO:0000313" key="1">
    <source>
        <dbReference type="EMBL" id="GFD58682.1"/>
    </source>
</evidence>
<proteinExistence type="predicted"/>